<evidence type="ECO:0000313" key="4">
    <source>
        <dbReference type="Proteomes" id="UP001199469"/>
    </source>
</evidence>
<dbReference type="Proteomes" id="UP001199469">
    <property type="component" value="Unassembled WGS sequence"/>
</dbReference>
<keyword evidence="4" id="KW-1185">Reference proteome</keyword>
<accession>A0ABS8P4U5</accession>
<protein>
    <recommendedName>
        <fullName evidence="5">Small secreted domain DUF320</fullName>
    </recommendedName>
</protein>
<feature type="signal peptide" evidence="2">
    <location>
        <begin position="1"/>
        <end position="27"/>
    </location>
</feature>
<gene>
    <name evidence="3" type="ORF">LQ327_03270</name>
</gene>
<comment type="caution">
    <text evidence="3">The sequence shown here is derived from an EMBL/GenBank/DDBJ whole genome shotgun (WGS) entry which is preliminary data.</text>
</comment>
<evidence type="ECO:0008006" key="5">
    <source>
        <dbReference type="Google" id="ProtNLM"/>
    </source>
</evidence>
<reference evidence="3 4" key="1">
    <citation type="submission" date="2021-11" db="EMBL/GenBank/DDBJ databases">
        <title>Draft genome sequence of Actinomycetospora sp. SF1 isolated from the rhizosphere soil.</title>
        <authorList>
            <person name="Duangmal K."/>
            <person name="Chantavorakit T."/>
        </authorList>
    </citation>
    <scope>NUCLEOTIDE SEQUENCE [LARGE SCALE GENOMIC DNA]</scope>
    <source>
        <strain evidence="3 4">TBRC 5722</strain>
    </source>
</reference>
<name>A0ABS8P4U5_9PSEU</name>
<dbReference type="RefSeq" id="WP_230730092.1">
    <property type="nucleotide sequence ID" value="NZ_JAJNDB010000001.1"/>
</dbReference>
<keyword evidence="2" id="KW-0732">Signal</keyword>
<sequence>MSMLRKTVLTVAIAGTGLGAMSGAAFANDSHHGDSHEKHSSQGTCSNKVKAANVTKGGGLADVAGGDQVLAPINACDILNGNNLLNDNNVAIGGAITNGDTKTGGDSTDGGSTDGGSDNSTTPTDGGTTPTTPTTPATPGLPDLGGVL</sequence>
<evidence type="ECO:0000256" key="2">
    <source>
        <dbReference type="SAM" id="SignalP"/>
    </source>
</evidence>
<feature type="region of interest" description="Disordered" evidence="1">
    <location>
        <begin position="89"/>
        <end position="148"/>
    </location>
</feature>
<feature type="compositionally biased region" description="Low complexity" evidence="1">
    <location>
        <begin position="97"/>
        <end position="148"/>
    </location>
</feature>
<evidence type="ECO:0000256" key="1">
    <source>
        <dbReference type="SAM" id="MobiDB-lite"/>
    </source>
</evidence>
<evidence type="ECO:0000313" key="3">
    <source>
        <dbReference type="EMBL" id="MCD2192416.1"/>
    </source>
</evidence>
<feature type="chain" id="PRO_5047213723" description="Small secreted domain DUF320" evidence="2">
    <location>
        <begin position="28"/>
        <end position="148"/>
    </location>
</feature>
<organism evidence="3 4">
    <name type="scientific">Actinomycetospora endophytica</name>
    <dbReference type="NCBI Taxonomy" id="2291215"/>
    <lineage>
        <taxon>Bacteria</taxon>
        <taxon>Bacillati</taxon>
        <taxon>Actinomycetota</taxon>
        <taxon>Actinomycetes</taxon>
        <taxon>Pseudonocardiales</taxon>
        <taxon>Pseudonocardiaceae</taxon>
        <taxon>Actinomycetospora</taxon>
    </lineage>
</organism>
<dbReference type="EMBL" id="JAJNDB010000001">
    <property type="protein sequence ID" value="MCD2192416.1"/>
    <property type="molecule type" value="Genomic_DNA"/>
</dbReference>
<proteinExistence type="predicted"/>